<dbReference type="RefSeq" id="YP_009553562.1">
    <property type="nucleotide sequence ID" value="NC_040811.1"/>
</dbReference>
<dbReference type="InterPro" id="IPR005608">
    <property type="entry name" value="Adeno_V"/>
</dbReference>
<evidence type="ECO:0000256" key="4">
    <source>
        <dbReference type="ARBA" id="ARBA00022844"/>
    </source>
</evidence>
<evidence type="ECO:0000313" key="8">
    <source>
        <dbReference type="EMBL" id="AWY10561.1"/>
    </source>
</evidence>
<keyword evidence="7" id="KW-0238">DNA-binding</keyword>
<dbReference type="Proteomes" id="UP000320134">
    <property type="component" value="Segment"/>
</dbReference>
<keyword evidence="5" id="KW-0426">Late protein</keyword>
<reference evidence="8 11" key="2">
    <citation type="submission" date="2018-03" db="EMBL/GenBank/DDBJ databases">
        <title>A Novel Divergent Polar Bear Associated Mastadenovirus Recovered from a Deceased Juvenile Polar Bear.</title>
        <authorList>
            <person name="Dayaram A."/>
            <person name="Tsangaras K."/>
            <person name="Azab W."/>
            <person name="Pavulraj S."/>
            <person name="Groenke N."/>
            <person name="Wibbelt G."/>
            <person name="Sicks F."/>
            <person name="Osterrieder N."/>
            <person name="Greenwood A.D."/>
        </authorList>
    </citation>
    <scope>NUCLEOTIDE SEQUENCE [LARGE SCALE GENOMIC DNA]</scope>
    <source>
        <strain evidence="8 11">Fritz</strain>
    </source>
</reference>
<keyword evidence="4" id="KW-0946">Virion</keyword>
<evidence type="ECO:0000256" key="5">
    <source>
        <dbReference type="ARBA" id="ARBA00022921"/>
    </source>
</evidence>
<sequence>MIKIQNFHFDVQCVIMTMGTSTAMIKEEIEGLDAISSTRPHLIKRANKRSMDEMFADEDILEMLQKGEGEFAYGKRAKYSFAPLTEHNPTPSLTPATDQHVLPISGSDTQLHTLQPTIQILIPKRKAPAGNSGYPRVKRRRATPITSDISVETVDVEVPDRGKIPKYWLHPSMIVDKIGKTRQRRRRRRRRRRRIKNQIPNVWYHPSIKIENPKIPRGVRYHPSITM</sequence>
<dbReference type="KEGG" id="vg:41702257"/>
<keyword evidence="3" id="KW-1188">Viral release from host cell</keyword>
<evidence type="ECO:0000256" key="2">
    <source>
        <dbReference type="ARBA" id="ARBA00022562"/>
    </source>
</evidence>
<evidence type="ECO:0000313" key="9">
    <source>
        <dbReference type="EMBL" id="AXI68656.1"/>
    </source>
</evidence>
<evidence type="ECO:0000256" key="7">
    <source>
        <dbReference type="ARBA" id="ARBA00023125"/>
    </source>
</evidence>
<keyword evidence="6" id="KW-0118">Viral capsid assembly</keyword>
<dbReference type="Pfam" id="PF03910">
    <property type="entry name" value="Adeno_PV"/>
    <property type="match status" value="1"/>
</dbReference>
<evidence type="ECO:0000256" key="6">
    <source>
        <dbReference type="ARBA" id="ARBA00022950"/>
    </source>
</evidence>
<dbReference type="GeneID" id="41702257"/>
<comment type="similarity">
    <text evidence="1">Belongs to the adenoviridae core-capsid bridging protein family.</text>
</comment>
<dbReference type="GO" id="GO:0003677">
    <property type="term" value="F:DNA binding"/>
    <property type="evidence" value="ECO:0007669"/>
    <property type="project" value="UniProtKB-KW"/>
</dbReference>
<evidence type="ECO:0000313" key="11">
    <source>
        <dbReference type="Proteomes" id="UP000320134"/>
    </source>
</evidence>
<protein>
    <submittedName>
        <fullName evidence="8 9">V</fullName>
    </submittedName>
</protein>
<proteinExistence type="inferred from homology"/>
<dbReference type="Proteomes" id="UP000289830">
    <property type="component" value="Segment"/>
</dbReference>
<keyword evidence="10" id="KW-1185">Reference proteome</keyword>
<evidence type="ECO:0000256" key="1">
    <source>
        <dbReference type="ARBA" id="ARBA00008293"/>
    </source>
</evidence>
<dbReference type="GO" id="GO:0044423">
    <property type="term" value="C:virion component"/>
    <property type="evidence" value="ECO:0007669"/>
    <property type="project" value="UniProtKB-KW"/>
</dbReference>
<dbReference type="EMBL" id="MH115806">
    <property type="protein sequence ID" value="AWY10561.1"/>
    <property type="molecule type" value="Genomic_DNA"/>
</dbReference>
<evidence type="ECO:0000313" key="10">
    <source>
        <dbReference type="Proteomes" id="UP000289830"/>
    </source>
</evidence>
<dbReference type="EMBL" id="MF773580">
    <property type="protein sequence ID" value="AXI68656.1"/>
    <property type="molecule type" value="Genomic_DNA"/>
</dbReference>
<organism evidence="8 11">
    <name type="scientific">Polar bear adenovirus 1</name>
    <dbReference type="NCBI Taxonomy" id="2250215"/>
    <lineage>
        <taxon>Viruses</taxon>
        <taxon>Varidnaviria</taxon>
        <taxon>Bamfordvirae</taxon>
        <taxon>Preplasmiviricota</taxon>
        <taxon>Polisuviricotina</taxon>
        <taxon>Pharingeaviricetes</taxon>
        <taxon>Rowavirales</taxon>
        <taxon>Adenoviridae</taxon>
        <taxon>Mastadenovirus</taxon>
        <taxon>Mastadenovirus ursi</taxon>
        <taxon>Polar bear mastadenovirus A</taxon>
    </lineage>
</organism>
<keyword evidence="2" id="KW-1048">Host nucleus</keyword>
<name>A0A2Z4QJF3_9ADEN</name>
<accession>A0A2Z4QJF3</accession>
<reference evidence="9 10" key="1">
    <citation type="submission" date="2017-08" db="EMBL/GenBank/DDBJ databases">
        <title>Genomic and phylogenetic analysis of a novel adenovirus found in polar bear (Ursus maritimus).</title>
        <authorList>
            <person name="Boszormenyi K.P."/>
            <person name="Podgorski I.I."/>
            <person name="Sos E."/>
            <person name="Harrach B."/>
        </authorList>
    </citation>
    <scope>NUCLEOTIDE SEQUENCE [LARGE SCALE GENOMIC DNA]</scope>
    <source>
        <strain evidence="9">BK35</strain>
    </source>
</reference>
<evidence type="ECO:0000256" key="3">
    <source>
        <dbReference type="ARBA" id="ARBA00022612"/>
    </source>
</evidence>